<evidence type="ECO:0000256" key="1">
    <source>
        <dbReference type="SAM" id="Phobius"/>
    </source>
</evidence>
<dbReference type="SMART" id="SM00579">
    <property type="entry name" value="FBD"/>
    <property type="match status" value="1"/>
</dbReference>
<dbReference type="PANTHER" id="PTHR31900">
    <property type="entry name" value="F-BOX/RNI SUPERFAMILY PROTEIN-RELATED"/>
    <property type="match status" value="1"/>
</dbReference>
<feature type="domain" description="FBD" evidence="2">
    <location>
        <begin position="229"/>
        <end position="298"/>
    </location>
</feature>
<dbReference type="InterPro" id="IPR050232">
    <property type="entry name" value="FBL13/AtMIF1-like"/>
</dbReference>
<dbReference type="Proteomes" id="UP000428333">
    <property type="component" value="Linkage Group LG04"/>
</dbReference>
<gene>
    <name evidence="3" type="ORF">C3L33_06321</name>
</gene>
<keyword evidence="1" id="KW-0472">Membrane</keyword>
<keyword evidence="1" id="KW-0812">Transmembrane</keyword>
<dbReference type="AlphaFoldDB" id="A0A6A4M2I4"/>
<feature type="transmembrane region" description="Helical" evidence="1">
    <location>
        <begin position="123"/>
        <end position="146"/>
    </location>
</feature>
<keyword evidence="4" id="KW-1185">Reference proteome</keyword>
<dbReference type="InterPro" id="IPR006566">
    <property type="entry name" value="FBD"/>
</dbReference>
<organism evidence="3 4">
    <name type="scientific">Rhododendron williamsianum</name>
    <dbReference type="NCBI Taxonomy" id="262921"/>
    <lineage>
        <taxon>Eukaryota</taxon>
        <taxon>Viridiplantae</taxon>
        <taxon>Streptophyta</taxon>
        <taxon>Embryophyta</taxon>
        <taxon>Tracheophyta</taxon>
        <taxon>Spermatophyta</taxon>
        <taxon>Magnoliopsida</taxon>
        <taxon>eudicotyledons</taxon>
        <taxon>Gunneridae</taxon>
        <taxon>Pentapetalae</taxon>
        <taxon>asterids</taxon>
        <taxon>Ericales</taxon>
        <taxon>Ericaceae</taxon>
        <taxon>Ericoideae</taxon>
        <taxon>Rhodoreae</taxon>
        <taxon>Rhododendron</taxon>
    </lineage>
</organism>
<dbReference type="PANTHER" id="PTHR31900:SF32">
    <property type="entry name" value="F-BOX_RNI_FBD-LIKE DOMAIN PROTEIN"/>
    <property type="match status" value="1"/>
</dbReference>
<comment type="caution">
    <text evidence="3">The sequence shown here is derived from an EMBL/GenBank/DDBJ whole genome shotgun (WGS) entry which is preliminary data.</text>
</comment>
<sequence length="299" mass="34592">CHSEDITGSPVLEILELYRCHGFTRLHVSNASVKKLKLRHVWVEDPSGLEISASQLHSLEVSGRLYDRICRLGNVSSLVDANLNFHERIHGPYSADDFERYSNMLRGLLQSLVHVKKMTLGTWALQNLLIVYLFFCVWFFCVVLRWSKLLCIMEEKGQRSPLLKCECLRLDTGIRKSVIPGIAHMLESSPDLETLVITKSSYGCHEYFRDELGNLDGKHYWSSRKKPFTCLMFRLKIVKLIGLVKSRVDDHLTFVQFILMNARVLQKMVIDAQMRGYNWQNEFTQFPRSSPDAVVMFCQ</sequence>
<keyword evidence="1" id="KW-1133">Transmembrane helix</keyword>
<name>A0A6A4M2I4_9ERIC</name>
<dbReference type="OrthoDB" id="1939276at2759"/>
<evidence type="ECO:0000313" key="3">
    <source>
        <dbReference type="EMBL" id="KAE9461759.1"/>
    </source>
</evidence>
<feature type="non-terminal residue" evidence="3">
    <location>
        <position position="1"/>
    </location>
</feature>
<evidence type="ECO:0000259" key="2">
    <source>
        <dbReference type="SMART" id="SM00579"/>
    </source>
</evidence>
<protein>
    <recommendedName>
        <fullName evidence="2">FBD domain-containing protein</fullName>
    </recommendedName>
</protein>
<evidence type="ECO:0000313" key="4">
    <source>
        <dbReference type="Proteomes" id="UP000428333"/>
    </source>
</evidence>
<accession>A0A6A4M2I4</accession>
<dbReference type="EMBL" id="QEFC01000938">
    <property type="protein sequence ID" value="KAE9461759.1"/>
    <property type="molecule type" value="Genomic_DNA"/>
</dbReference>
<proteinExistence type="predicted"/>
<dbReference type="Pfam" id="PF08387">
    <property type="entry name" value="FBD"/>
    <property type="match status" value="1"/>
</dbReference>
<reference evidence="3 4" key="1">
    <citation type="journal article" date="2019" name="Genome Biol. Evol.">
        <title>The Rhododendron genome and chromosomal organization provide insight into shared whole-genome duplications across the heath family (Ericaceae).</title>
        <authorList>
            <person name="Soza V.L."/>
            <person name="Lindsley D."/>
            <person name="Waalkes A."/>
            <person name="Ramage E."/>
            <person name="Patwardhan R.P."/>
            <person name="Burton J.N."/>
            <person name="Adey A."/>
            <person name="Kumar A."/>
            <person name="Qiu R."/>
            <person name="Shendure J."/>
            <person name="Hall B."/>
        </authorList>
    </citation>
    <scope>NUCLEOTIDE SEQUENCE [LARGE SCALE GENOMIC DNA]</scope>
    <source>
        <strain evidence="3">RSF 1966-606</strain>
    </source>
</reference>